<dbReference type="AlphaFoldDB" id="U1PWU0"/>
<dbReference type="eggNOG" id="arCOG03900">
    <property type="taxonomic scope" value="Archaea"/>
</dbReference>
<dbReference type="EMBL" id="KE356561">
    <property type="protein sequence ID" value="ERG96891.1"/>
    <property type="molecule type" value="Genomic_DNA"/>
</dbReference>
<proteinExistence type="predicted"/>
<accession>U1PWU0</accession>
<reference evidence="1 2" key="1">
    <citation type="journal article" date="2013" name="PLoS ONE">
        <title>Assembly-driven community genomics of a hypersaline microbial ecosystem.</title>
        <authorList>
            <person name="Podell S."/>
            <person name="Ugalde J.A."/>
            <person name="Narasingarao P."/>
            <person name="Banfield J.F."/>
            <person name="Heidelberg K.B."/>
            <person name="Allen E.E."/>
        </authorList>
    </citation>
    <scope>NUCLEOTIDE SEQUENCE [LARGE SCALE GENOMIC DNA]</scope>
    <source>
        <strain evidence="2">J07HQW2</strain>
    </source>
</reference>
<organism evidence="1 2">
    <name type="scientific">Haloquadratum walsbyi J07HQW2</name>
    <dbReference type="NCBI Taxonomy" id="1238425"/>
    <lineage>
        <taxon>Archaea</taxon>
        <taxon>Methanobacteriati</taxon>
        <taxon>Methanobacteriota</taxon>
        <taxon>Stenosarchaea group</taxon>
        <taxon>Halobacteria</taxon>
        <taxon>Halobacteriales</taxon>
        <taxon>Haloferacaceae</taxon>
        <taxon>Haloquadratum</taxon>
    </lineage>
</organism>
<sequence length="82" mass="9470">MYRQATKRFLNEVVETEQLFRVDINIAETDPFIGDRTGEDEIIGTKEQTDECAYQWVTAQLVGNVVPIVPDERPVRKDESRV</sequence>
<gene>
    <name evidence="1" type="ORF">J07HQW2_03375</name>
</gene>
<evidence type="ECO:0000313" key="1">
    <source>
        <dbReference type="EMBL" id="ERG96891.1"/>
    </source>
</evidence>
<protein>
    <submittedName>
        <fullName evidence="1">Uncharacterized protein</fullName>
    </submittedName>
</protein>
<dbReference type="HOGENOM" id="CLU_188838_0_0_2"/>
<name>U1PWU0_9EURY</name>
<evidence type="ECO:0000313" key="2">
    <source>
        <dbReference type="Proteomes" id="UP000030710"/>
    </source>
</evidence>
<dbReference type="Proteomes" id="UP000030710">
    <property type="component" value="Unassembled WGS sequence"/>
</dbReference>